<keyword evidence="6" id="KW-0413">Isomerase</keyword>
<evidence type="ECO:0000313" key="9">
    <source>
        <dbReference type="EMBL" id="PIO54319.1"/>
    </source>
</evidence>
<dbReference type="Proteomes" id="UP000230423">
    <property type="component" value="Unassembled WGS sequence"/>
</dbReference>
<evidence type="ECO:0000256" key="7">
    <source>
        <dbReference type="ARBA" id="ARBA00023284"/>
    </source>
</evidence>
<keyword evidence="5" id="KW-0256">Endoplasmic reticulum</keyword>
<dbReference type="OrthoDB" id="5805018at2759"/>
<proteinExistence type="inferred from homology"/>
<keyword evidence="10" id="KW-1185">Reference proteome</keyword>
<feature type="domain" description="Thioredoxin" evidence="8">
    <location>
        <begin position="1"/>
        <end position="47"/>
    </location>
</feature>
<dbReference type="AlphaFoldDB" id="A0A2G9T8N2"/>
<comment type="catalytic activity">
    <reaction evidence="1">
        <text>Catalyzes the rearrangement of -S-S- bonds in proteins.</text>
        <dbReference type="EC" id="5.3.4.1"/>
    </reaction>
</comment>
<dbReference type="EC" id="5.3.4.1" evidence="4"/>
<feature type="non-terminal residue" evidence="9">
    <location>
        <position position="1"/>
    </location>
</feature>
<dbReference type="InterPro" id="IPR036249">
    <property type="entry name" value="Thioredoxin-like_sf"/>
</dbReference>
<protein>
    <recommendedName>
        <fullName evidence="4">protein disulfide-isomerase</fullName>
        <ecNumber evidence="4">5.3.4.1</ecNumber>
    </recommendedName>
</protein>
<dbReference type="GO" id="GO:0005788">
    <property type="term" value="C:endoplasmic reticulum lumen"/>
    <property type="evidence" value="ECO:0007669"/>
    <property type="project" value="UniProtKB-SubCell"/>
</dbReference>
<dbReference type="CDD" id="cd02961">
    <property type="entry name" value="PDI_a_family"/>
    <property type="match status" value="1"/>
</dbReference>
<dbReference type="GO" id="GO:0006457">
    <property type="term" value="P:protein folding"/>
    <property type="evidence" value="ECO:0007669"/>
    <property type="project" value="TreeGrafter"/>
</dbReference>
<evidence type="ECO:0000256" key="6">
    <source>
        <dbReference type="ARBA" id="ARBA00023235"/>
    </source>
</evidence>
<evidence type="ECO:0000256" key="2">
    <source>
        <dbReference type="ARBA" id="ARBA00004319"/>
    </source>
</evidence>
<gene>
    <name evidence="9" type="ORF">TELCIR_24321</name>
</gene>
<sequence length="117" mass="12981">VDCTVEKSTCDKFGVKGFPTLKIFRNGLEAQSYDGPREADGIVKYMRGQAGPSAKELKTVEEFKKFIGGDENAVVGFFENESKLKDSFLKVADTERDRFQFGYSSNAAVLKEAGYTE</sequence>
<organism evidence="9 10">
    <name type="scientific">Teladorsagia circumcincta</name>
    <name type="common">Brown stomach worm</name>
    <name type="synonym">Ostertagia circumcincta</name>
    <dbReference type="NCBI Taxonomy" id="45464"/>
    <lineage>
        <taxon>Eukaryota</taxon>
        <taxon>Metazoa</taxon>
        <taxon>Ecdysozoa</taxon>
        <taxon>Nematoda</taxon>
        <taxon>Chromadorea</taxon>
        <taxon>Rhabditida</taxon>
        <taxon>Rhabditina</taxon>
        <taxon>Rhabditomorpha</taxon>
        <taxon>Strongyloidea</taxon>
        <taxon>Trichostrongylidae</taxon>
        <taxon>Teladorsagia</taxon>
    </lineage>
</organism>
<comment type="similarity">
    <text evidence="3">Belongs to the protein disulfide isomerase family.</text>
</comment>
<dbReference type="Pfam" id="PF00085">
    <property type="entry name" value="Thioredoxin"/>
    <property type="match status" value="1"/>
</dbReference>
<evidence type="ECO:0000256" key="4">
    <source>
        <dbReference type="ARBA" id="ARBA00012723"/>
    </source>
</evidence>
<dbReference type="EMBL" id="KZ398305">
    <property type="protein sequence ID" value="PIO54319.1"/>
    <property type="molecule type" value="Genomic_DNA"/>
</dbReference>
<accession>A0A2G9T8N2</accession>
<reference evidence="9 10" key="1">
    <citation type="submission" date="2015-09" db="EMBL/GenBank/DDBJ databases">
        <title>Draft genome of the parasitic nematode Teladorsagia circumcincta isolate WARC Sus (inbred).</title>
        <authorList>
            <person name="Mitreva M."/>
        </authorList>
    </citation>
    <scope>NUCLEOTIDE SEQUENCE [LARGE SCALE GENOMIC DNA]</scope>
    <source>
        <strain evidence="9 10">S</strain>
    </source>
</reference>
<dbReference type="PANTHER" id="PTHR18929">
    <property type="entry name" value="PROTEIN DISULFIDE ISOMERASE"/>
    <property type="match status" value="1"/>
</dbReference>
<comment type="subcellular location">
    <subcellularLocation>
        <location evidence="2">Endoplasmic reticulum lumen</location>
    </subcellularLocation>
</comment>
<dbReference type="FunFam" id="3.40.30.10:FF:000077">
    <property type="entry name" value="Protein disulfide-isomerase"/>
    <property type="match status" value="1"/>
</dbReference>
<dbReference type="SUPFAM" id="SSF52833">
    <property type="entry name" value="Thioredoxin-like"/>
    <property type="match status" value="2"/>
</dbReference>
<dbReference type="PANTHER" id="PTHR18929:SF132">
    <property type="entry name" value="PROTEIN DISULFIDE-ISOMERASE A3"/>
    <property type="match status" value="1"/>
</dbReference>
<dbReference type="Gene3D" id="3.40.30.10">
    <property type="entry name" value="Glutaredoxin"/>
    <property type="match status" value="2"/>
</dbReference>
<dbReference type="InterPro" id="IPR013766">
    <property type="entry name" value="Thioredoxin_domain"/>
</dbReference>
<evidence type="ECO:0000256" key="5">
    <source>
        <dbReference type="ARBA" id="ARBA00022824"/>
    </source>
</evidence>
<evidence type="ECO:0000256" key="3">
    <source>
        <dbReference type="ARBA" id="ARBA00006347"/>
    </source>
</evidence>
<dbReference type="GO" id="GO:0034976">
    <property type="term" value="P:response to endoplasmic reticulum stress"/>
    <property type="evidence" value="ECO:0007669"/>
    <property type="project" value="TreeGrafter"/>
</dbReference>
<evidence type="ECO:0000256" key="1">
    <source>
        <dbReference type="ARBA" id="ARBA00001182"/>
    </source>
</evidence>
<evidence type="ECO:0000313" key="10">
    <source>
        <dbReference type="Proteomes" id="UP000230423"/>
    </source>
</evidence>
<name>A0A2G9T8N2_TELCI</name>
<evidence type="ECO:0000259" key="8">
    <source>
        <dbReference type="Pfam" id="PF00085"/>
    </source>
</evidence>
<dbReference type="GO" id="GO:0003756">
    <property type="term" value="F:protein disulfide isomerase activity"/>
    <property type="evidence" value="ECO:0007669"/>
    <property type="project" value="UniProtKB-EC"/>
</dbReference>
<keyword evidence="7" id="KW-0676">Redox-active center</keyword>